<dbReference type="EMBL" id="JBHUFB010000001">
    <property type="protein sequence ID" value="MFD1810726.1"/>
    <property type="molecule type" value="Genomic_DNA"/>
</dbReference>
<feature type="transmembrane region" description="Helical" evidence="1">
    <location>
        <begin position="114"/>
        <end position="133"/>
    </location>
</feature>
<gene>
    <name evidence="2" type="ORF">ACFSJG_00735</name>
</gene>
<name>A0ABW4NX05_9NOCA</name>
<feature type="transmembrane region" description="Helical" evidence="1">
    <location>
        <begin position="229"/>
        <end position="250"/>
    </location>
</feature>
<feature type="transmembrane region" description="Helical" evidence="1">
    <location>
        <begin position="56"/>
        <end position="73"/>
    </location>
</feature>
<dbReference type="Proteomes" id="UP001597286">
    <property type="component" value="Unassembled WGS sequence"/>
</dbReference>
<organism evidence="2 3">
    <name type="scientific">Rhodococcus gannanensis</name>
    <dbReference type="NCBI Taxonomy" id="1960308"/>
    <lineage>
        <taxon>Bacteria</taxon>
        <taxon>Bacillati</taxon>
        <taxon>Actinomycetota</taxon>
        <taxon>Actinomycetes</taxon>
        <taxon>Mycobacteriales</taxon>
        <taxon>Nocardiaceae</taxon>
        <taxon>Rhodococcus</taxon>
    </lineage>
</organism>
<evidence type="ECO:0000256" key="1">
    <source>
        <dbReference type="SAM" id="Phobius"/>
    </source>
</evidence>
<protein>
    <submittedName>
        <fullName evidence="2">Uncharacterized protein</fullName>
    </submittedName>
</protein>
<keyword evidence="1" id="KW-0812">Transmembrane</keyword>
<dbReference type="RefSeq" id="WP_378483283.1">
    <property type="nucleotide sequence ID" value="NZ_JBHUFB010000001.1"/>
</dbReference>
<evidence type="ECO:0000313" key="3">
    <source>
        <dbReference type="Proteomes" id="UP001597286"/>
    </source>
</evidence>
<feature type="transmembrane region" description="Helical" evidence="1">
    <location>
        <begin position="154"/>
        <end position="176"/>
    </location>
</feature>
<keyword evidence="1" id="KW-0472">Membrane</keyword>
<keyword evidence="3" id="KW-1185">Reference proteome</keyword>
<feature type="transmembrane region" description="Helical" evidence="1">
    <location>
        <begin position="80"/>
        <end position="99"/>
    </location>
</feature>
<comment type="caution">
    <text evidence="2">The sequence shown here is derived from an EMBL/GenBank/DDBJ whole genome shotgun (WGS) entry which is preliminary data.</text>
</comment>
<sequence length="290" mass="30967">MVDSGSQDETSEAGRARSPARRAFDAFAALLDGPLTGLAPWIVLAVFEGPGRLEEAAGAALALSVLFLVVDRVRGRSVKLLGVLDVVFFGTLVVVHFLLDEAGQEWMETWIGEIANITLFLVAAGSMLARIPFTIQYAREEVDEEYWHTPRFLQVNYVITGAWAIAFLVAAVAGFVGDAVLDDSDNIWTGWVIQTAAMLCALQFTQWYPDVVEARAAVEDGESAGPVPGIAQLVGPLATWLVPIGIITLAMDGGPTWLGIAFIAVGIGTNSLLGRTTDEQTATTEEKASS</sequence>
<feature type="transmembrane region" description="Helical" evidence="1">
    <location>
        <begin position="23"/>
        <end position="44"/>
    </location>
</feature>
<evidence type="ECO:0000313" key="2">
    <source>
        <dbReference type="EMBL" id="MFD1810726.1"/>
    </source>
</evidence>
<keyword evidence="1" id="KW-1133">Transmembrane helix</keyword>
<accession>A0ABW4NX05</accession>
<feature type="transmembrane region" description="Helical" evidence="1">
    <location>
        <begin position="188"/>
        <end position="208"/>
    </location>
</feature>
<reference evidence="3" key="1">
    <citation type="journal article" date="2019" name="Int. J. Syst. Evol. Microbiol.">
        <title>The Global Catalogue of Microorganisms (GCM) 10K type strain sequencing project: providing services to taxonomists for standard genome sequencing and annotation.</title>
        <authorList>
            <consortium name="The Broad Institute Genomics Platform"/>
            <consortium name="The Broad Institute Genome Sequencing Center for Infectious Disease"/>
            <person name="Wu L."/>
            <person name="Ma J."/>
        </authorList>
    </citation>
    <scope>NUCLEOTIDE SEQUENCE [LARGE SCALE GENOMIC DNA]</scope>
    <source>
        <strain evidence="3">DT72</strain>
    </source>
</reference>
<proteinExistence type="predicted"/>
<feature type="transmembrane region" description="Helical" evidence="1">
    <location>
        <begin position="256"/>
        <end position="273"/>
    </location>
</feature>